<dbReference type="InterPro" id="IPR011033">
    <property type="entry name" value="PRC_barrel-like_sf"/>
</dbReference>
<dbReference type="EMBL" id="CP060718">
    <property type="protein sequence ID" value="QNN66691.1"/>
    <property type="molecule type" value="Genomic_DNA"/>
</dbReference>
<evidence type="ECO:0000313" key="2">
    <source>
        <dbReference type="EMBL" id="QNN66691.1"/>
    </source>
</evidence>
<gene>
    <name evidence="2" type="ORF">H9L13_08310</name>
</gene>
<protein>
    <submittedName>
        <fullName evidence="2">PRC-barrel domain-containing protein</fullName>
    </submittedName>
</protein>
<dbReference type="InterPro" id="IPR027275">
    <property type="entry name" value="PRC-brl_dom"/>
</dbReference>
<dbReference type="SUPFAM" id="SSF50346">
    <property type="entry name" value="PRC-barrel domain"/>
    <property type="match status" value="1"/>
</dbReference>
<sequence length="84" mass="8869">MLGKAVVDGQGGKLGQAIDAMAGCRSGRLAYVVVGEGGVAGVGETLRRLPWDRAHVDGERIVVAIDPSEFAKLDKLPKDQWPGR</sequence>
<accession>A0A7G9SFR6</accession>
<dbReference type="KEGG" id="slut:H9L13_08310"/>
<dbReference type="Gene3D" id="2.30.30.240">
    <property type="entry name" value="PRC-barrel domain"/>
    <property type="match status" value="1"/>
</dbReference>
<keyword evidence="3" id="KW-1185">Reference proteome</keyword>
<dbReference type="Proteomes" id="UP000515971">
    <property type="component" value="Chromosome"/>
</dbReference>
<evidence type="ECO:0000259" key="1">
    <source>
        <dbReference type="Pfam" id="PF05239"/>
    </source>
</evidence>
<proteinExistence type="predicted"/>
<organism evidence="2 3">
    <name type="scientific">Sphingomonas lutea</name>
    <dbReference type="NCBI Taxonomy" id="1045317"/>
    <lineage>
        <taxon>Bacteria</taxon>
        <taxon>Pseudomonadati</taxon>
        <taxon>Pseudomonadota</taxon>
        <taxon>Alphaproteobacteria</taxon>
        <taxon>Sphingomonadales</taxon>
        <taxon>Sphingomonadaceae</taxon>
        <taxon>Sphingomonas</taxon>
    </lineage>
</organism>
<name>A0A7G9SFR6_9SPHN</name>
<reference evidence="2 3" key="1">
    <citation type="submission" date="2020-08" db="EMBL/GenBank/DDBJ databases">
        <title>Genome sequence of Sphingomonas lutea KCTC 23642T.</title>
        <authorList>
            <person name="Hyun D.-W."/>
            <person name="Bae J.-W."/>
        </authorList>
    </citation>
    <scope>NUCLEOTIDE SEQUENCE [LARGE SCALE GENOMIC DNA]</scope>
    <source>
        <strain evidence="2 3">KCTC 23642</strain>
    </source>
</reference>
<feature type="domain" description="PRC-barrel" evidence="1">
    <location>
        <begin position="2"/>
        <end position="67"/>
    </location>
</feature>
<dbReference type="Pfam" id="PF05239">
    <property type="entry name" value="PRC"/>
    <property type="match status" value="1"/>
</dbReference>
<evidence type="ECO:0000313" key="3">
    <source>
        <dbReference type="Proteomes" id="UP000515971"/>
    </source>
</evidence>
<dbReference type="AlphaFoldDB" id="A0A7G9SFR6"/>